<reference evidence="1 2" key="1">
    <citation type="submission" date="2020-07" db="EMBL/GenBank/DDBJ databases">
        <title>Sequencing the genomes of 1000 actinobacteria strains.</title>
        <authorList>
            <person name="Klenk H.-P."/>
        </authorList>
    </citation>
    <scope>NUCLEOTIDE SEQUENCE [LARGE SCALE GENOMIC DNA]</scope>
    <source>
        <strain evidence="1 2">DSM 19082</strain>
    </source>
</reference>
<accession>A0A852RAB5</accession>
<name>A0A852RAB5_9ACTN</name>
<keyword evidence="2" id="KW-1185">Reference proteome</keyword>
<evidence type="ECO:0000313" key="2">
    <source>
        <dbReference type="Proteomes" id="UP000582231"/>
    </source>
</evidence>
<sequence length="383" mass="41182">MDATALVTPPYVAGPLRLEPFPALMLAPARVGNPTTGRAFARPYKDVSARLLRWQARGLVTADAEPALYLHEYSSNGMTVRGLVGALDVSHRAAHAADRAVLPHEGIHPVQADELADRMDEMQLNPAPILLVHQGSPRLREAVADIARRDPDHAYTDRGGQEHRIWAERTPETLALIAAELAESKALIADGHHRYAAYLRLQRRRVGEPAGPRPTDLGLAMLVDQTDTPLFLGPIHRTLSGTSLDDLRDAAETLGLEYAEQPQADAVHALSAARLAATDGERWAVVDLGIDADEAAVEALHHRIVPALPHGPAAIAYHHTVDDALGGARPDAIAVLMPAPSVDLVIRVAEADRLLPEKATSFQPKPSLGVLIRSLRDAPDAPS</sequence>
<dbReference type="EMBL" id="JACCBF010000001">
    <property type="protein sequence ID" value="NYD30007.1"/>
    <property type="molecule type" value="Genomic_DNA"/>
</dbReference>
<gene>
    <name evidence="1" type="ORF">BJ958_001553</name>
</gene>
<dbReference type="PANTHER" id="PTHR36454">
    <property type="entry name" value="LMO2823 PROTEIN"/>
    <property type="match status" value="1"/>
</dbReference>
<dbReference type="RefSeq" id="WP_179726318.1">
    <property type="nucleotide sequence ID" value="NZ_BAABEF010000001.1"/>
</dbReference>
<evidence type="ECO:0000313" key="1">
    <source>
        <dbReference type="EMBL" id="NYD30007.1"/>
    </source>
</evidence>
<comment type="caution">
    <text evidence="1">The sequence shown here is derived from an EMBL/GenBank/DDBJ whole genome shotgun (WGS) entry which is preliminary data.</text>
</comment>
<dbReference type="AlphaFoldDB" id="A0A852RAB5"/>
<dbReference type="Pfam" id="PF06245">
    <property type="entry name" value="DUF1015"/>
    <property type="match status" value="1"/>
</dbReference>
<dbReference type="Proteomes" id="UP000582231">
    <property type="component" value="Unassembled WGS sequence"/>
</dbReference>
<dbReference type="InterPro" id="IPR008323">
    <property type="entry name" value="UCP033563"/>
</dbReference>
<protein>
    <submittedName>
        <fullName evidence="1">Uncharacterized protein (DUF1015 family)</fullName>
    </submittedName>
</protein>
<organism evidence="1 2">
    <name type="scientific">Nocardioides kongjuensis</name>
    <dbReference type="NCBI Taxonomy" id="349522"/>
    <lineage>
        <taxon>Bacteria</taxon>
        <taxon>Bacillati</taxon>
        <taxon>Actinomycetota</taxon>
        <taxon>Actinomycetes</taxon>
        <taxon>Propionibacteriales</taxon>
        <taxon>Nocardioidaceae</taxon>
        <taxon>Nocardioides</taxon>
    </lineage>
</organism>
<proteinExistence type="predicted"/>
<dbReference type="PANTHER" id="PTHR36454:SF1">
    <property type="entry name" value="DUF1015 DOMAIN-CONTAINING PROTEIN"/>
    <property type="match status" value="1"/>
</dbReference>